<protein>
    <submittedName>
        <fullName evidence="2">Uncharacterized protein</fullName>
    </submittedName>
</protein>
<dbReference type="OrthoDB" id="3207600at2759"/>
<feature type="region of interest" description="Disordered" evidence="1">
    <location>
        <begin position="177"/>
        <end position="230"/>
    </location>
</feature>
<sequence length="230" mass="26913">MSTDKLLYNESYWKKVLEENIQKISLNEKLHLIFRCIAQLLQFIFTSQIKEVRSRAARFLGHTHTTTSEDKAFPAGMIFRAWLKNFPKARKNPRKMIEPCTVKMVLEESDKLIGDKELQVTLKNLTLQSIKKLLEPKTILEKYHALAPFTWNLLETISASPNKHRKYNIKTDNFEDDKEERNDWDDDPNGDDEEPERKWDDLKTPWGFLQNPTSANTFWPSSSLRLSSPG</sequence>
<evidence type="ECO:0000313" key="3">
    <source>
        <dbReference type="Proteomes" id="UP000027222"/>
    </source>
</evidence>
<evidence type="ECO:0000256" key="1">
    <source>
        <dbReference type="SAM" id="MobiDB-lite"/>
    </source>
</evidence>
<reference evidence="3" key="1">
    <citation type="journal article" date="2014" name="Proc. Natl. Acad. Sci. U.S.A.">
        <title>Extensive sampling of basidiomycete genomes demonstrates inadequacy of the white-rot/brown-rot paradigm for wood decay fungi.</title>
        <authorList>
            <person name="Riley R."/>
            <person name="Salamov A.A."/>
            <person name="Brown D.W."/>
            <person name="Nagy L.G."/>
            <person name="Floudas D."/>
            <person name="Held B.W."/>
            <person name="Levasseur A."/>
            <person name="Lombard V."/>
            <person name="Morin E."/>
            <person name="Otillar R."/>
            <person name="Lindquist E.A."/>
            <person name="Sun H."/>
            <person name="LaButti K.M."/>
            <person name="Schmutz J."/>
            <person name="Jabbour D."/>
            <person name="Luo H."/>
            <person name="Baker S.E."/>
            <person name="Pisabarro A.G."/>
            <person name="Walton J.D."/>
            <person name="Blanchette R.A."/>
            <person name="Henrissat B."/>
            <person name="Martin F."/>
            <person name="Cullen D."/>
            <person name="Hibbett D.S."/>
            <person name="Grigoriev I.V."/>
        </authorList>
    </citation>
    <scope>NUCLEOTIDE SEQUENCE [LARGE SCALE GENOMIC DNA]</scope>
    <source>
        <strain evidence="3">CBS 339.88</strain>
    </source>
</reference>
<evidence type="ECO:0000313" key="2">
    <source>
        <dbReference type="EMBL" id="KDR71952.1"/>
    </source>
</evidence>
<feature type="compositionally biased region" description="Polar residues" evidence="1">
    <location>
        <begin position="210"/>
        <end position="230"/>
    </location>
</feature>
<dbReference type="HOGENOM" id="CLU_1204849_0_0_1"/>
<dbReference type="EMBL" id="KL142390">
    <property type="protein sequence ID" value="KDR71952.1"/>
    <property type="molecule type" value="Genomic_DNA"/>
</dbReference>
<dbReference type="AlphaFoldDB" id="A0A067SPM7"/>
<name>A0A067SPM7_GALM3</name>
<accession>A0A067SPM7</accession>
<gene>
    <name evidence="2" type="ORF">GALMADRAFT_213446</name>
</gene>
<feature type="compositionally biased region" description="Acidic residues" evidence="1">
    <location>
        <begin position="177"/>
        <end position="194"/>
    </location>
</feature>
<dbReference type="Proteomes" id="UP000027222">
    <property type="component" value="Unassembled WGS sequence"/>
</dbReference>
<organism evidence="2 3">
    <name type="scientific">Galerina marginata (strain CBS 339.88)</name>
    <dbReference type="NCBI Taxonomy" id="685588"/>
    <lineage>
        <taxon>Eukaryota</taxon>
        <taxon>Fungi</taxon>
        <taxon>Dikarya</taxon>
        <taxon>Basidiomycota</taxon>
        <taxon>Agaricomycotina</taxon>
        <taxon>Agaricomycetes</taxon>
        <taxon>Agaricomycetidae</taxon>
        <taxon>Agaricales</taxon>
        <taxon>Agaricineae</taxon>
        <taxon>Strophariaceae</taxon>
        <taxon>Galerina</taxon>
    </lineage>
</organism>
<keyword evidence="3" id="KW-1185">Reference proteome</keyword>
<proteinExistence type="predicted"/>